<dbReference type="InterPro" id="IPR039121">
    <property type="entry name" value="NUDT19"/>
</dbReference>
<dbReference type="STRING" id="471514.AN477_10965"/>
<evidence type="ECO:0000256" key="1">
    <source>
        <dbReference type="ARBA" id="ARBA00001936"/>
    </source>
</evidence>
<dbReference type="InterPro" id="IPR015797">
    <property type="entry name" value="NUDIX_hydrolase-like_dom_sf"/>
</dbReference>
<dbReference type="PATRIC" id="fig|471514.4.peg.1995"/>
<comment type="caution">
    <text evidence="8">The sequence shown here is derived from an EMBL/GenBank/DDBJ whole genome shotgun (WGS) entry which is preliminary data.</text>
</comment>
<dbReference type="PANTHER" id="PTHR12318:SF0">
    <property type="entry name" value="ACYL-COENZYME A DIPHOSPHATASE NUDT19"/>
    <property type="match status" value="1"/>
</dbReference>
<dbReference type="InterPro" id="IPR000086">
    <property type="entry name" value="NUDIX_hydrolase_dom"/>
</dbReference>
<dbReference type="AlphaFoldDB" id="A0A0P9CVJ6"/>
<proteinExistence type="predicted"/>
<comment type="cofactor">
    <cofactor evidence="2">
        <name>Mg(2+)</name>
        <dbReference type="ChEBI" id="CHEBI:18420"/>
    </cofactor>
</comment>
<dbReference type="Gene3D" id="3.90.79.10">
    <property type="entry name" value="Nucleoside Triphosphate Pyrophosphohydrolase"/>
    <property type="match status" value="1"/>
</dbReference>
<evidence type="ECO:0000256" key="6">
    <source>
        <dbReference type="ARBA" id="ARBA00023211"/>
    </source>
</evidence>
<keyword evidence="9" id="KW-1185">Reference proteome</keyword>
<keyword evidence="4" id="KW-0378">Hydrolase</keyword>
<protein>
    <recommendedName>
        <fullName evidence="7">Nudix hydrolase domain-containing protein</fullName>
    </recommendedName>
</protein>
<dbReference type="CDD" id="cd18870">
    <property type="entry name" value="NUDIX_AcylCoAdiphos_Nudt19"/>
    <property type="match status" value="1"/>
</dbReference>
<evidence type="ECO:0000256" key="4">
    <source>
        <dbReference type="ARBA" id="ARBA00022801"/>
    </source>
</evidence>
<feature type="domain" description="Nudix hydrolase" evidence="7">
    <location>
        <begin position="1"/>
        <end position="191"/>
    </location>
</feature>
<evidence type="ECO:0000256" key="2">
    <source>
        <dbReference type="ARBA" id="ARBA00001946"/>
    </source>
</evidence>
<keyword evidence="5" id="KW-0460">Magnesium</keyword>
<dbReference type="EMBL" id="LJCO01000046">
    <property type="protein sequence ID" value="KPV43727.1"/>
    <property type="molecule type" value="Genomic_DNA"/>
</dbReference>
<dbReference type="PROSITE" id="PS51462">
    <property type="entry name" value="NUDIX"/>
    <property type="match status" value="1"/>
</dbReference>
<organism evidence="8 9">
    <name type="scientific">Alicyclobacillus ferrooxydans</name>
    <dbReference type="NCBI Taxonomy" id="471514"/>
    <lineage>
        <taxon>Bacteria</taxon>
        <taxon>Bacillati</taxon>
        <taxon>Bacillota</taxon>
        <taxon>Bacilli</taxon>
        <taxon>Bacillales</taxon>
        <taxon>Alicyclobacillaceae</taxon>
        <taxon>Alicyclobacillus</taxon>
    </lineage>
</organism>
<dbReference type="GO" id="GO:0016818">
    <property type="term" value="F:hydrolase activity, acting on acid anhydrides, in phosphorus-containing anhydrides"/>
    <property type="evidence" value="ECO:0007669"/>
    <property type="project" value="InterPro"/>
</dbReference>
<keyword evidence="3" id="KW-0479">Metal-binding</keyword>
<evidence type="ECO:0000313" key="8">
    <source>
        <dbReference type="EMBL" id="KPV43727.1"/>
    </source>
</evidence>
<evidence type="ECO:0000256" key="3">
    <source>
        <dbReference type="ARBA" id="ARBA00022723"/>
    </source>
</evidence>
<keyword evidence="6" id="KW-0464">Manganese</keyword>
<reference evidence="8 9" key="1">
    <citation type="submission" date="2015-09" db="EMBL/GenBank/DDBJ databases">
        <title>Draft genome sequence of Alicyclobacillus ferrooxydans DSM 22381.</title>
        <authorList>
            <person name="Hemp J."/>
        </authorList>
    </citation>
    <scope>NUCLEOTIDE SEQUENCE [LARGE SCALE GENOMIC DNA]</scope>
    <source>
        <strain evidence="8 9">TC-34</strain>
    </source>
</reference>
<name>A0A0P9CVJ6_9BACL</name>
<comment type="cofactor">
    <cofactor evidence="1">
        <name>Mn(2+)</name>
        <dbReference type="ChEBI" id="CHEBI:29035"/>
    </cofactor>
</comment>
<dbReference type="Proteomes" id="UP000050482">
    <property type="component" value="Unassembled WGS sequence"/>
</dbReference>
<dbReference type="PANTHER" id="PTHR12318">
    <property type="entry name" value="TESTOSTERONE-REGULATED PROTEIN RP2"/>
    <property type="match status" value="1"/>
</dbReference>
<evidence type="ECO:0000313" key="9">
    <source>
        <dbReference type="Proteomes" id="UP000050482"/>
    </source>
</evidence>
<sequence>MLLVRDGARGIEVLTLKRSLKMRFLPGHIAFPGGSLDEGDWQFAGASNGFAVIAQEQPDDNAYAFAALRECAEEVGFACALCKSGERLDERRLTLFDQQRLLKSELRYEDWLHEQGLKLDLSRLRFVGRWVTPPAMPARFDTRFFLYHMNKPRLTPSVNLDENDWAQWVEARSVVSQIAEGKLAAVPPTIAMLEGLGRYPKVDACFADLKVPGPPAL</sequence>
<dbReference type="SUPFAM" id="SSF55811">
    <property type="entry name" value="Nudix"/>
    <property type="match status" value="1"/>
</dbReference>
<accession>A0A0P9CVJ6</accession>
<dbReference type="GO" id="GO:0046872">
    <property type="term" value="F:metal ion binding"/>
    <property type="evidence" value="ECO:0007669"/>
    <property type="project" value="UniProtKB-KW"/>
</dbReference>
<evidence type="ECO:0000256" key="5">
    <source>
        <dbReference type="ARBA" id="ARBA00022842"/>
    </source>
</evidence>
<gene>
    <name evidence="8" type="ORF">AN477_10965</name>
</gene>
<evidence type="ECO:0000259" key="7">
    <source>
        <dbReference type="PROSITE" id="PS51462"/>
    </source>
</evidence>